<dbReference type="Gene3D" id="1.25.10.10">
    <property type="entry name" value="Leucine-rich Repeat Variant"/>
    <property type="match status" value="1"/>
</dbReference>
<proteinExistence type="predicted"/>
<dbReference type="PANTHER" id="PTHR12363">
    <property type="entry name" value="TRANSPORTIN 3 AND IMPORTIN 13"/>
    <property type="match status" value="1"/>
</dbReference>
<dbReference type="SUPFAM" id="SSF48371">
    <property type="entry name" value="ARM repeat"/>
    <property type="match status" value="1"/>
</dbReference>
<comment type="caution">
    <text evidence="1">The sequence shown here is derived from an EMBL/GenBank/DDBJ whole genome shotgun (WGS) entry which is preliminary data.</text>
</comment>
<accession>A0AB34JQ43</accession>
<dbReference type="InterPro" id="IPR011989">
    <property type="entry name" value="ARM-like"/>
</dbReference>
<evidence type="ECO:0000313" key="1">
    <source>
        <dbReference type="EMBL" id="KAL1522691.1"/>
    </source>
</evidence>
<dbReference type="PANTHER" id="PTHR12363:SF54">
    <property type="entry name" value="NUCLEAR TRANSPORT RECEPTOR"/>
    <property type="match status" value="1"/>
</dbReference>
<dbReference type="Proteomes" id="UP001515480">
    <property type="component" value="Unassembled WGS sequence"/>
</dbReference>
<keyword evidence="2" id="KW-1185">Reference proteome</keyword>
<protein>
    <recommendedName>
        <fullName evidence="3">MMS19 nucleotide excision repair protein</fullName>
    </recommendedName>
</protein>
<evidence type="ECO:0000313" key="2">
    <source>
        <dbReference type="Proteomes" id="UP001515480"/>
    </source>
</evidence>
<dbReference type="GO" id="GO:0005737">
    <property type="term" value="C:cytoplasm"/>
    <property type="evidence" value="ECO:0007669"/>
    <property type="project" value="TreeGrafter"/>
</dbReference>
<dbReference type="AlphaFoldDB" id="A0AB34JQ43"/>
<dbReference type="InterPro" id="IPR051345">
    <property type="entry name" value="Importin_beta-like_NTR"/>
</dbReference>
<name>A0AB34JQ43_PRYPA</name>
<gene>
    <name evidence="1" type="ORF">AB1Y20_017667</name>
</gene>
<organism evidence="1 2">
    <name type="scientific">Prymnesium parvum</name>
    <name type="common">Toxic golden alga</name>
    <dbReference type="NCBI Taxonomy" id="97485"/>
    <lineage>
        <taxon>Eukaryota</taxon>
        <taxon>Haptista</taxon>
        <taxon>Haptophyta</taxon>
        <taxon>Prymnesiophyceae</taxon>
        <taxon>Prymnesiales</taxon>
        <taxon>Prymnesiaceae</taxon>
        <taxon>Prymnesium</taxon>
    </lineage>
</organism>
<dbReference type="EMBL" id="JBGBPQ010000006">
    <property type="protein sequence ID" value="KAL1522691.1"/>
    <property type="molecule type" value="Genomic_DNA"/>
</dbReference>
<dbReference type="GO" id="GO:0006606">
    <property type="term" value="P:protein import into nucleus"/>
    <property type="evidence" value="ECO:0007669"/>
    <property type="project" value="TreeGrafter"/>
</dbReference>
<evidence type="ECO:0008006" key="3">
    <source>
        <dbReference type="Google" id="ProtNLM"/>
    </source>
</evidence>
<reference evidence="1 2" key="1">
    <citation type="journal article" date="2024" name="Science">
        <title>Giant polyketide synthase enzymes in the biosynthesis of giant marine polyether toxins.</title>
        <authorList>
            <person name="Fallon T.R."/>
            <person name="Shende V.V."/>
            <person name="Wierzbicki I.H."/>
            <person name="Pendleton A.L."/>
            <person name="Watervoot N.F."/>
            <person name="Auber R.P."/>
            <person name="Gonzalez D.J."/>
            <person name="Wisecaver J.H."/>
            <person name="Moore B.S."/>
        </authorList>
    </citation>
    <scope>NUCLEOTIDE SEQUENCE [LARGE SCALE GENOMIC DNA]</scope>
    <source>
        <strain evidence="1 2">12B1</strain>
    </source>
</reference>
<dbReference type="InterPro" id="IPR016024">
    <property type="entry name" value="ARM-type_fold"/>
</dbReference>
<sequence length="1023" mass="107950">MEAEIRRHLANFIHKSDASSAKELEALVRAPGALEILLQLVQTTAEAFVARDAIPAAAPPELLSCCQLLQKALRRASAADFVGGITRLLPLVRASAAWGCGWTPVLTQLSLALAVMLIRTEDWHPAQLLSSLGTQFGLAGTSPTLSDGTSTAMLSVLTVLAEEIHAPAAKLSVAPSRLSAVRNPAGEQRTAATLRCVRAWCTASLVEPRVAVECELLLFDIPLHALPGPHLAALAAEALCAVILTVAGGDELGASASDRAHDGSEQRDGSLLLPFAARLLPRLRALPPSAPVCMVVVQASESLAAVASGGGAHAWGAREALEGWLHDLLRATTSASHEESGLAFGCWPALQELADASASPLPLLEALAPFRQPLLVALTRGGGSLPLSFASLSAEERDDLLGRREETRAVMRASAMCDARCAAEAVHLLQRHAEEALGFARGGEALRGWQEAEAALHAASAAAKHVGATQCAALSRLMRTTLPEAALFAEQLMVRAGESLGLGRGLLATLLVLIGAYAEWLGAPGREAEVAAVLPLLRASLRVPEVHGLAAAWPLRSKQEHAGAVALMKLCAAAARHVLAAISLPQFLDEMHGYITAVTAPAPAEPSNLHGLISSRSADLLLDAMCSLITQAAEEERGAGVGALARAVLLPPWARLHGLMEEVRHSTEVEGPTTSMLVTVLRQLAILLSRCPVALRSAYAQISSGYLPQLCACVSCSSPQIIAASCDTVASMFKVCQGEAFPGTVRPVASALLHTARAQPLPQLLKPAEAMLLAFVLSNDSTASRSIEPRRAEAALEAETMIEQLGSIIISLPRNERLSHNERQQLLAAWLDLAIKCSAHERAGALGATSLLVKAQPLLLQAVWRAITEPPPESTPDREGFAALSSALATLREIGPSSTELGRAMQRGLSSDFNGFPFGSLLVRALLVGMSTWMPSWILGDLCTCCWDLREGCPEFGVWLTLAISPEGVPRPGLSATHKKEFETHVLETSNRAHFKASVKQFCGGKKKNTVGTPSIPRVPHPS</sequence>